<accession>A0ABY1SJZ4</accession>
<evidence type="ECO:0000256" key="8">
    <source>
        <dbReference type="SAM" id="SignalP"/>
    </source>
</evidence>
<dbReference type="Gene3D" id="2.130.10.10">
    <property type="entry name" value="YVTN repeat-like/Quinoprotein amine dehydrogenase"/>
    <property type="match status" value="2"/>
</dbReference>
<dbReference type="Gene3D" id="3.40.50.2300">
    <property type="match status" value="1"/>
</dbReference>
<dbReference type="SUPFAM" id="SSF63829">
    <property type="entry name" value="Calcium-dependent phosphotriesterase"/>
    <property type="match status" value="3"/>
</dbReference>
<feature type="domain" description="Histidine kinase" evidence="10">
    <location>
        <begin position="861"/>
        <end position="1096"/>
    </location>
</feature>
<dbReference type="PANTHER" id="PTHR43547:SF2">
    <property type="entry name" value="HYBRID SIGNAL TRANSDUCTION HISTIDINE KINASE C"/>
    <property type="match status" value="1"/>
</dbReference>
<evidence type="ECO:0000256" key="4">
    <source>
        <dbReference type="ARBA" id="ARBA00023015"/>
    </source>
</evidence>
<name>A0ABY1SJZ4_9FLAO</name>
<feature type="domain" description="HTH araC/xylS-type" evidence="9">
    <location>
        <begin position="1288"/>
        <end position="1387"/>
    </location>
</feature>
<dbReference type="SUPFAM" id="SSF52172">
    <property type="entry name" value="CheY-like"/>
    <property type="match status" value="1"/>
</dbReference>
<evidence type="ECO:0000256" key="1">
    <source>
        <dbReference type="ARBA" id="ARBA00000085"/>
    </source>
</evidence>
<dbReference type="PROSITE" id="PS50109">
    <property type="entry name" value="HIS_KIN"/>
    <property type="match status" value="1"/>
</dbReference>
<keyword evidence="5" id="KW-0238">DNA-binding</keyword>
<keyword evidence="6" id="KW-0804">Transcription</keyword>
<dbReference type="InterPro" id="IPR003661">
    <property type="entry name" value="HisK_dim/P_dom"/>
</dbReference>
<dbReference type="SMART" id="SM00388">
    <property type="entry name" value="HisKA"/>
    <property type="match status" value="1"/>
</dbReference>
<dbReference type="InterPro" id="IPR011006">
    <property type="entry name" value="CheY-like_superfamily"/>
</dbReference>
<evidence type="ECO:0000313" key="12">
    <source>
        <dbReference type="EMBL" id="SNR64697.1"/>
    </source>
</evidence>
<dbReference type="GO" id="GO:0016301">
    <property type="term" value="F:kinase activity"/>
    <property type="evidence" value="ECO:0007669"/>
    <property type="project" value="UniProtKB-KW"/>
</dbReference>
<dbReference type="InterPro" id="IPR009057">
    <property type="entry name" value="Homeodomain-like_sf"/>
</dbReference>
<evidence type="ECO:0000259" key="10">
    <source>
        <dbReference type="PROSITE" id="PS50109"/>
    </source>
</evidence>
<dbReference type="SMART" id="SM00342">
    <property type="entry name" value="HTH_ARAC"/>
    <property type="match status" value="1"/>
</dbReference>
<feature type="chain" id="PRO_5045935146" description="histidine kinase" evidence="8">
    <location>
        <begin position="23"/>
        <end position="1389"/>
    </location>
</feature>
<dbReference type="InterPro" id="IPR013783">
    <property type="entry name" value="Ig-like_fold"/>
</dbReference>
<evidence type="ECO:0000256" key="5">
    <source>
        <dbReference type="ARBA" id="ARBA00023125"/>
    </source>
</evidence>
<dbReference type="Gene3D" id="1.10.10.60">
    <property type="entry name" value="Homeodomain-like"/>
    <property type="match status" value="2"/>
</dbReference>
<dbReference type="Pfam" id="PF12833">
    <property type="entry name" value="HTH_18"/>
    <property type="match status" value="1"/>
</dbReference>
<dbReference type="CDD" id="cd00082">
    <property type="entry name" value="HisKA"/>
    <property type="match status" value="1"/>
</dbReference>
<keyword evidence="3 7" id="KW-0597">Phosphoprotein</keyword>
<dbReference type="InterPro" id="IPR018060">
    <property type="entry name" value="HTH_AraC"/>
</dbReference>
<dbReference type="InterPro" id="IPR018062">
    <property type="entry name" value="HTH_AraC-typ_CS"/>
</dbReference>
<keyword evidence="4" id="KW-0805">Transcription regulation</keyword>
<dbReference type="Gene3D" id="1.10.287.130">
    <property type="match status" value="1"/>
</dbReference>
<dbReference type="PRINTS" id="PR00344">
    <property type="entry name" value="BCTRLSENSOR"/>
</dbReference>
<dbReference type="Pfam" id="PF00072">
    <property type="entry name" value="Response_reg"/>
    <property type="match status" value="1"/>
</dbReference>
<feature type="signal peptide" evidence="8">
    <location>
        <begin position="1"/>
        <end position="22"/>
    </location>
</feature>
<reference evidence="12 13" key="1">
    <citation type="submission" date="2017-06" db="EMBL/GenBank/DDBJ databases">
        <authorList>
            <person name="Varghese N."/>
            <person name="Submissions S."/>
        </authorList>
    </citation>
    <scope>NUCLEOTIDE SEQUENCE [LARGE SCALE GENOMIC DNA]</scope>
    <source>
        <strain evidence="12 13">DSM 19840</strain>
    </source>
</reference>
<dbReference type="InterPro" id="IPR015943">
    <property type="entry name" value="WD40/YVTN_repeat-like_dom_sf"/>
</dbReference>
<dbReference type="Proteomes" id="UP000198337">
    <property type="component" value="Unassembled WGS sequence"/>
</dbReference>
<dbReference type="SUPFAM" id="SSF55874">
    <property type="entry name" value="ATPase domain of HSP90 chaperone/DNA topoisomerase II/histidine kinase"/>
    <property type="match status" value="1"/>
</dbReference>
<feature type="modified residue" description="4-aspartylphosphate" evidence="7">
    <location>
        <position position="1189"/>
    </location>
</feature>
<keyword evidence="12" id="KW-0808">Transferase</keyword>
<dbReference type="RefSeq" id="WP_089261417.1">
    <property type="nucleotide sequence ID" value="NZ_FZNV01000004.1"/>
</dbReference>
<evidence type="ECO:0000256" key="7">
    <source>
        <dbReference type="PROSITE-ProRule" id="PRU00169"/>
    </source>
</evidence>
<dbReference type="EC" id="2.7.13.3" evidence="2"/>
<dbReference type="Pfam" id="PF07494">
    <property type="entry name" value="Reg_prop"/>
    <property type="match status" value="3"/>
</dbReference>
<dbReference type="InterPro" id="IPR005467">
    <property type="entry name" value="His_kinase_dom"/>
</dbReference>
<feature type="domain" description="Response regulatory" evidence="11">
    <location>
        <begin position="1141"/>
        <end position="1256"/>
    </location>
</feature>
<dbReference type="SUPFAM" id="SSF46689">
    <property type="entry name" value="Homeodomain-like"/>
    <property type="match status" value="1"/>
</dbReference>
<dbReference type="EMBL" id="FZNV01000004">
    <property type="protein sequence ID" value="SNR64697.1"/>
    <property type="molecule type" value="Genomic_DNA"/>
</dbReference>
<dbReference type="Gene3D" id="2.60.40.10">
    <property type="entry name" value="Immunoglobulins"/>
    <property type="match status" value="1"/>
</dbReference>
<comment type="caution">
    <text evidence="12">The sequence shown here is derived from an EMBL/GenBank/DDBJ whole genome shotgun (WGS) entry which is preliminary data.</text>
</comment>
<evidence type="ECO:0000256" key="2">
    <source>
        <dbReference type="ARBA" id="ARBA00012438"/>
    </source>
</evidence>
<proteinExistence type="predicted"/>
<dbReference type="Pfam" id="PF00512">
    <property type="entry name" value="HisKA"/>
    <property type="match status" value="1"/>
</dbReference>
<protein>
    <recommendedName>
        <fullName evidence="2">histidine kinase</fullName>
        <ecNumber evidence="2">2.7.13.3</ecNumber>
    </recommendedName>
</protein>
<dbReference type="InterPro" id="IPR011123">
    <property type="entry name" value="Y_Y_Y"/>
</dbReference>
<dbReference type="InterPro" id="IPR036890">
    <property type="entry name" value="HATPase_C_sf"/>
</dbReference>
<dbReference type="SMART" id="SM00387">
    <property type="entry name" value="HATPase_c"/>
    <property type="match status" value="1"/>
</dbReference>
<dbReference type="InterPro" id="IPR001789">
    <property type="entry name" value="Sig_transdc_resp-reg_receiver"/>
</dbReference>
<keyword evidence="12" id="KW-0418">Kinase</keyword>
<sequence>MKIQIRYIFSLLGCFCMFMATGQNITDTYNFFTIDEGIPKSAITKIVQDHNGLIWIATYGEGLYKYNGTDLKAYKHQVNDSTTIQSSIVNTLFLDSNNQIWVGTDEGLSIYNPTFDNFSRIQIVNLKGKLKKSQVYSIGEDISGTIYVGTPTHGLYQVDPSTFDIHIVQEESNGKGSKSVINALVPLPNGNMLVGSNLGLYTYDKKQNELKQKMFLTKKGNQSITHSIQSLLLEQNGDILIGTFKNGLVKVKQETTGYFTIEKFGFTDKRIFDIKVLKDNTILCATENDGLFLLDGLGNPIQNYTYNKSEYNSIRSNSIWSIFVDNQERIWLGYYNKGIGVYDKLYDKFENIQSLPYSSNSLQSPSVTGIVQTSDNHLYIAMDGGGIDKYDQVNNKFYHLSDSKSSGYKGFEKLDVQTLYLDSKENLWAGTWSSGIYFLPKGERTFINYNIETTNGGLTSNSITSFAEDAEGTVWIATFFGGLHSYDPINKEIKNHTNTSFNTSLGIEGHIRTLMVDHNDNIWIGGPNGLVRTNGSNEDSKLQSLLLNSFLSENQNLTGTINVRALYEDEAKNIWVGTYGKGLCKISPQINEVVWYTKEDGLLLENISSIIEDNNHNIWVSGETGLAMLETSSDQFSNYNREDGLLANNFNYNAVTKDRNGILYFGNYEGIDYFHPDNILHNETIPKVYFTDLKLFNKSVSPTAKNSPISKSINEVEQLTLKPNQFVFTLEFAAINFTRANNNEYAYYLEGFEDNWNYVGNTRTATYTNLSPGDYVFHVKASNNDGVWTESPLSLPITVLAPWWATRWAILGYLILTVGFALLLNWFLHKRIEERRMIKFERAQRQQEELLNEKKIQFFTNISHEFRTPLTLIINPIMDIVENSQYKLNKGLKEKHRIIYRNAQRLKNLIDELMDFRKLNLNRLTLNASNINAHKFVKEISEHFEEEAFEKNILMSIETDDRDTDFWGDPGLLEKILFNLLSNAFKATSENGVITISVYKCKEKIIFPLINEVEPINALEISIEDTGTGISKEDIGHIFERFYQASDKNQQYYGATGTGIGLELVQSFVQLHKGIVDVESEEGQGTKFKLFFPLGKNHLKASEYTPNVTLDTDIISSNKPNINLEAFNDTVLLGTEKDKKTVLIVEDNIELRNYLKNKLRADYIVVEADNGHIGLQLALKGIPDIIITDIIMPEMDGFEFCKKIKDDLKTSHIPVLMLTAKAMSSEKVKGIDAGADAYLTKPFEMKVLRSYLKRLIENRQQFLEHNINDKNKITLLQNTTKIDKTFMQKVLDYVNENIGETDLNVEHLADDMSLSRSQLYRKIKAITGMTANELIRKIRLERAKQMIENGSESISEVGFKVGFSSPSYFSKCFKNEFGMLPTELKTINE</sequence>
<keyword evidence="8" id="KW-0732">Signal</keyword>
<dbReference type="PROSITE" id="PS00041">
    <property type="entry name" value="HTH_ARAC_FAMILY_1"/>
    <property type="match status" value="1"/>
</dbReference>
<dbReference type="InterPro" id="IPR011110">
    <property type="entry name" value="Reg_prop"/>
</dbReference>
<dbReference type="PROSITE" id="PS01124">
    <property type="entry name" value="HTH_ARAC_FAMILY_2"/>
    <property type="match status" value="1"/>
</dbReference>
<dbReference type="SUPFAM" id="SSF47384">
    <property type="entry name" value="Homodimeric domain of signal transducing histidine kinase"/>
    <property type="match status" value="1"/>
</dbReference>
<comment type="catalytic activity">
    <reaction evidence="1">
        <text>ATP + protein L-histidine = ADP + protein N-phospho-L-histidine.</text>
        <dbReference type="EC" id="2.7.13.3"/>
    </reaction>
</comment>
<dbReference type="Pfam" id="PF02518">
    <property type="entry name" value="HATPase_c"/>
    <property type="match status" value="1"/>
</dbReference>
<dbReference type="PANTHER" id="PTHR43547">
    <property type="entry name" value="TWO-COMPONENT HISTIDINE KINASE"/>
    <property type="match status" value="1"/>
</dbReference>
<keyword evidence="13" id="KW-1185">Reference proteome</keyword>
<dbReference type="SMART" id="SM00448">
    <property type="entry name" value="REC"/>
    <property type="match status" value="1"/>
</dbReference>
<dbReference type="Pfam" id="PF07495">
    <property type="entry name" value="Y_Y_Y"/>
    <property type="match status" value="1"/>
</dbReference>
<dbReference type="Gene3D" id="3.30.565.10">
    <property type="entry name" value="Histidine kinase-like ATPase, C-terminal domain"/>
    <property type="match status" value="1"/>
</dbReference>
<dbReference type="InterPro" id="IPR003594">
    <property type="entry name" value="HATPase_dom"/>
</dbReference>
<evidence type="ECO:0000259" key="11">
    <source>
        <dbReference type="PROSITE" id="PS50110"/>
    </source>
</evidence>
<evidence type="ECO:0000256" key="6">
    <source>
        <dbReference type="ARBA" id="ARBA00023163"/>
    </source>
</evidence>
<dbReference type="CDD" id="cd00146">
    <property type="entry name" value="PKD"/>
    <property type="match status" value="1"/>
</dbReference>
<dbReference type="InterPro" id="IPR004358">
    <property type="entry name" value="Sig_transdc_His_kin-like_C"/>
</dbReference>
<evidence type="ECO:0000313" key="13">
    <source>
        <dbReference type="Proteomes" id="UP000198337"/>
    </source>
</evidence>
<evidence type="ECO:0000256" key="3">
    <source>
        <dbReference type="ARBA" id="ARBA00022553"/>
    </source>
</evidence>
<gene>
    <name evidence="12" type="ORF">SAMN04488009_2948</name>
</gene>
<organism evidence="12 13">
    <name type="scientific">Maribacter sedimenticola</name>
    <dbReference type="NCBI Taxonomy" id="228956"/>
    <lineage>
        <taxon>Bacteria</taxon>
        <taxon>Pseudomonadati</taxon>
        <taxon>Bacteroidota</taxon>
        <taxon>Flavobacteriia</taxon>
        <taxon>Flavobacteriales</taxon>
        <taxon>Flavobacteriaceae</taxon>
        <taxon>Maribacter</taxon>
    </lineage>
</organism>
<dbReference type="PROSITE" id="PS50110">
    <property type="entry name" value="RESPONSE_REGULATORY"/>
    <property type="match status" value="1"/>
</dbReference>
<dbReference type="InterPro" id="IPR036097">
    <property type="entry name" value="HisK_dim/P_sf"/>
</dbReference>
<evidence type="ECO:0000259" key="9">
    <source>
        <dbReference type="PROSITE" id="PS01124"/>
    </source>
</evidence>